<dbReference type="Proteomes" id="UP001597267">
    <property type="component" value="Unassembled WGS sequence"/>
</dbReference>
<accession>A0ABW4J3R2</accession>
<dbReference type="RefSeq" id="WP_125715090.1">
    <property type="nucleotide sequence ID" value="NZ_JBHTOP010000004.1"/>
</dbReference>
<proteinExistence type="predicted"/>
<keyword evidence="4" id="KW-1185">Reference proteome</keyword>
<keyword evidence="2" id="KW-1133">Transmembrane helix</keyword>
<protein>
    <recommendedName>
        <fullName evidence="5">DUF5011 domain-containing protein</fullName>
    </recommendedName>
</protein>
<feature type="region of interest" description="Disordered" evidence="1">
    <location>
        <begin position="184"/>
        <end position="220"/>
    </location>
</feature>
<reference evidence="4" key="1">
    <citation type="journal article" date="2019" name="Int. J. Syst. Evol. Microbiol.">
        <title>The Global Catalogue of Microorganisms (GCM) 10K type strain sequencing project: providing services to taxonomists for standard genome sequencing and annotation.</title>
        <authorList>
            <consortium name="The Broad Institute Genomics Platform"/>
            <consortium name="The Broad Institute Genome Sequencing Center for Infectious Disease"/>
            <person name="Wu L."/>
            <person name="Ma J."/>
        </authorList>
    </citation>
    <scope>NUCLEOTIDE SEQUENCE [LARGE SCALE GENOMIC DNA]</scope>
    <source>
        <strain evidence="4">CCM 8896</strain>
    </source>
</reference>
<organism evidence="3 4">
    <name type="scientific">Agrilactobacillus yilanensis</name>
    <dbReference type="NCBI Taxonomy" id="2485997"/>
    <lineage>
        <taxon>Bacteria</taxon>
        <taxon>Bacillati</taxon>
        <taxon>Bacillota</taxon>
        <taxon>Bacilli</taxon>
        <taxon>Lactobacillales</taxon>
        <taxon>Lactobacillaceae</taxon>
        <taxon>Agrilactobacillus</taxon>
    </lineage>
</organism>
<evidence type="ECO:0000256" key="2">
    <source>
        <dbReference type="SAM" id="Phobius"/>
    </source>
</evidence>
<dbReference type="EMBL" id="JBHTOP010000004">
    <property type="protein sequence ID" value="MFD1671009.1"/>
    <property type="molecule type" value="Genomic_DNA"/>
</dbReference>
<feature type="compositionally biased region" description="Low complexity" evidence="1">
    <location>
        <begin position="105"/>
        <end position="121"/>
    </location>
</feature>
<evidence type="ECO:0000256" key="1">
    <source>
        <dbReference type="SAM" id="MobiDB-lite"/>
    </source>
</evidence>
<evidence type="ECO:0000313" key="4">
    <source>
        <dbReference type="Proteomes" id="UP001597267"/>
    </source>
</evidence>
<keyword evidence="2" id="KW-0812">Transmembrane</keyword>
<keyword evidence="2" id="KW-0472">Membrane</keyword>
<feature type="compositionally biased region" description="Low complexity" evidence="1">
    <location>
        <begin position="185"/>
        <end position="220"/>
    </location>
</feature>
<feature type="compositionally biased region" description="Polar residues" evidence="1">
    <location>
        <begin position="92"/>
        <end position="104"/>
    </location>
</feature>
<gene>
    <name evidence="3" type="ORF">ACFQ5M_02730</name>
</gene>
<feature type="region of interest" description="Disordered" evidence="1">
    <location>
        <begin position="92"/>
        <end position="148"/>
    </location>
</feature>
<evidence type="ECO:0000313" key="3">
    <source>
        <dbReference type="EMBL" id="MFD1671009.1"/>
    </source>
</evidence>
<feature type="transmembrane region" description="Helical" evidence="2">
    <location>
        <begin position="158"/>
        <end position="179"/>
    </location>
</feature>
<sequence length="320" mass="33811">MSDNPIITVGTATLKLQTGLQPTDKQWCELAHIRAFSSTGEDITGQVQIDVQQVNFETTGTYQVQAFVSDPETHKIAGQRFNVQLISLEDNASSAPTPTKIQSEPQPAATQSTTAAKPAPSQSQVPTAKQARQAAKAEKKAAKTAYKNTKENKSHKHFMWTVLTLVLGILLMWLLIYIFSGGTNSASQSSSVTADTSSSATTSSSEAASTDSSASETSTTSTAAELAQLTSVVKDLRQAVSDYKSSNDASAYQSQLAEVQTSLQTIATESAANNEKLAEVATQLSDKVTTMAAADSPTEASSELKDATTSSLINSVKALF</sequence>
<comment type="caution">
    <text evidence="3">The sequence shown here is derived from an EMBL/GenBank/DDBJ whole genome shotgun (WGS) entry which is preliminary data.</text>
</comment>
<name>A0ABW4J3R2_9LACO</name>
<evidence type="ECO:0008006" key="5">
    <source>
        <dbReference type="Google" id="ProtNLM"/>
    </source>
</evidence>